<dbReference type="PROSITE" id="PS50994">
    <property type="entry name" value="INTEGRASE"/>
    <property type="match status" value="1"/>
</dbReference>
<gene>
    <name evidence="3" type="primary">orf19</name>
    <name evidence="3" type="ORF">PRECH8_15150</name>
</gene>
<reference evidence="3" key="2">
    <citation type="journal article" date="2021" name="Data Brief">
        <title>Draft genome sequence data of the facultative, thermophilic, xylanolytic bacterium Paenibacillus sp. strain DA-C8.</title>
        <authorList>
            <person name="Chhe C."/>
            <person name="Uke A."/>
            <person name="Baramee S."/>
            <person name="Ungkulpasvich U."/>
            <person name="Tachaapaikoon C."/>
            <person name="Pason P."/>
            <person name="Waeonukul R."/>
            <person name="Ratanakhanokchai K."/>
            <person name="Kosugi A."/>
        </authorList>
    </citation>
    <scope>NUCLEOTIDE SEQUENCE</scope>
    <source>
        <strain evidence="3">DA-C8</strain>
    </source>
</reference>
<reference evidence="3" key="1">
    <citation type="submission" date="2020-08" db="EMBL/GenBank/DDBJ databases">
        <authorList>
            <person name="Uke A."/>
            <person name="Chhe C."/>
            <person name="Baramee S."/>
            <person name="Kosugi A."/>
        </authorList>
    </citation>
    <scope>NUCLEOTIDE SEQUENCE</scope>
    <source>
        <strain evidence="3">DA-C8</strain>
    </source>
</reference>
<dbReference type="GO" id="GO:0006310">
    <property type="term" value="P:DNA recombination"/>
    <property type="evidence" value="ECO:0007669"/>
    <property type="project" value="UniProtKB-KW"/>
</dbReference>
<protein>
    <submittedName>
        <fullName evidence="3">IS30 family transposase</fullName>
    </submittedName>
</protein>
<dbReference type="AlphaFoldDB" id="A0A916QEN4"/>
<feature type="domain" description="Integrase catalytic" evidence="2">
    <location>
        <begin position="176"/>
        <end position="342"/>
    </location>
</feature>
<dbReference type="GO" id="GO:0004803">
    <property type="term" value="F:transposase activity"/>
    <property type="evidence" value="ECO:0007669"/>
    <property type="project" value="TreeGrafter"/>
</dbReference>
<dbReference type="InterPro" id="IPR001584">
    <property type="entry name" value="Integrase_cat-core"/>
</dbReference>
<dbReference type="GO" id="GO:0015074">
    <property type="term" value="P:DNA integration"/>
    <property type="evidence" value="ECO:0007669"/>
    <property type="project" value="InterPro"/>
</dbReference>
<dbReference type="GO" id="GO:0032196">
    <property type="term" value="P:transposition"/>
    <property type="evidence" value="ECO:0007669"/>
    <property type="project" value="TreeGrafter"/>
</dbReference>
<dbReference type="NCBIfam" id="NF033563">
    <property type="entry name" value="transpos_IS30"/>
    <property type="match status" value="1"/>
</dbReference>
<dbReference type="GO" id="GO:0003676">
    <property type="term" value="F:nucleic acid binding"/>
    <property type="evidence" value="ECO:0007669"/>
    <property type="project" value="InterPro"/>
</dbReference>
<accession>A0A916QEN4</accession>
<dbReference type="InterPro" id="IPR053392">
    <property type="entry name" value="Transposase_IS30-like"/>
</dbReference>
<name>A0A916QEN4_9BACL</name>
<dbReference type="Gene3D" id="3.30.420.10">
    <property type="entry name" value="Ribonuclease H-like superfamily/Ribonuclease H"/>
    <property type="match status" value="1"/>
</dbReference>
<dbReference type="PANTHER" id="PTHR10948:SF23">
    <property type="entry name" value="TRANSPOSASE INSI FOR INSERTION SEQUENCE ELEMENT IS30A-RELATED"/>
    <property type="match status" value="1"/>
</dbReference>
<dbReference type="PANTHER" id="PTHR10948">
    <property type="entry name" value="TRANSPOSASE"/>
    <property type="match status" value="1"/>
</dbReference>
<evidence type="ECO:0000313" key="3">
    <source>
        <dbReference type="EMBL" id="GFR38219.1"/>
    </source>
</evidence>
<dbReference type="Gene3D" id="1.10.10.60">
    <property type="entry name" value="Homeodomain-like"/>
    <property type="match status" value="1"/>
</dbReference>
<dbReference type="EMBL" id="BMAQ01000013">
    <property type="protein sequence ID" value="GFR38219.1"/>
    <property type="molecule type" value="Genomic_DNA"/>
</dbReference>
<evidence type="ECO:0000313" key="4">
    <source>
        <dbReference type="Proteomes" id="UP000654993"/>
    </source>
</evidence>
<dbReference type="Pfam" id="PF13936">
    <property type="entry name" value="HTH_38"/>
    <property type="match status" value="1"/>
</dbReference>
<dbReference type="GO" id="GO:0005829">
    <property type="term" value="C:cytosol"/>
    <property type="evidence" value="ECO:0007669"/>
    <property type="project" value="TreeGrafter"/>
</dbReference>
<dbReference type="SUPFAM" id="SSF53098">
    <property type="entry name" value="Ribonuclease H-like"/>
    <property type="match status" value="1"/>
</dbReference>
<keyword evidence="1" id="KW-0233">DNA recombination</keyword>
<evidence type="ECO:0000259" key="2">
    <source>
        <dbReference type="PROSITE" id="PS50994"/>
    </source>
</evidence>
<dbReference type="InterPro" id="IPR036397">
    <property type="entry name" value="RNaseH_sf"/>
</dbReference>
<comment type="caution">
    <text evidence="3">The sequence shown here is derived from an EMBL/GenBank/DDBJ whole genome shotgun (WGS) entry which is preliminary data.</text>
</comment>
<proteinExistence type="predicted"/>
<organism evidence="3 4">
    <name type="scientific">Insulibacter thermoxylanivorax</name>
    <dbReference type="NCBI Taxonomy" id="2749268"/>
    <lineage>
        <taxon>Bacteria</taxon>
        <taxon>Bacillati</taxon>
        <taxon>Bacillota</taxon>
        <taxon>Bacilli</taxon>
        <taxon>Bacillales</taxon>
        <taxon>Paenibacillaceae</taxon>
        <taxon>Insulibacter</taxon>
    </lineage>
</organism>
<dbReference type="Proteomes" id="UP000654993">
    <property type="component" value="Unassembled WGS sequence"/>
</dbReference>
<dbReference type="InterPro" id="IPR025246">
    <property type="entry name" value="IS30-like_HTH"/>
</dbReference>
<dbReference type="RefSeq" id="WP_200966467.1">
    <property type="nucleotide sequence ID" value="NZ_BMAQ01000013.1"/>
</dbReference>
<sequence length="346" mass="39753">MARSNHNTEKRTFKHLTAFDRGKIQALHKQGKTLQEIADEIGCHKSTISRELQRGSVTQRRSDLTERPVYFPDTGQAVYEKNRSRCGAKYKLAEASEFIQFAVEKMQKDHWSPDAVYGYVKAQKLFENTTVCTKTLYRYIDLGLLPVKNIDLPLKVSRNTKIKRVRQHKKVLGTSIEQRPAHIDEREEFGHWEIDTVLGTRAKGAVLLTLTERKTRHEHILKIGQKTATCVKQALQALKQTYGPIFSKVFKTITADNGSEFSELSHALDDTNQQVYYAHPYTSSERGTNERHNGLIRRFIPKGKTIDDIDETLIAYVENWCNTLPRKILGYRSPSEAYQEELKSVV</sequence>
<keyword evidence="4" id="KW-1185">Reference proteome</keyword>
<evidence type="ECO:0000256" key="1">
    <source>
        <dbReference type="ARBA" id="ARBA00023172"/>
    </source>
</evidence>
<dbReference type="InterPro" id="IPR051917">
    <property type="entry name" value="Transposase-Integrase"/>
</dbReference>
<dbReference type="InterPro" id="IPR012337">
    <property type="entry name" value="RNaseH-like_sf"/>
</dbReference>